<keyword evidence="2" id="KW-0167">Capsid protein</keyword>
<dbReference type="Gene3D" id="2.70.9.20">
    <property type="entry name" value="Major capsid protein Vp54"/>
    <property type="match status" value="1"/>
</dbReference>
<accession>A0A7S6SX49</accession>
<evidence type="ECO:0000259" key="4">
    <source>
        <dbReference type="Pfam" id="PF04451"/>
    </source>
</evidence>
<dbReference type="EMBL" id="MK522038">
    <property type="protein sequence ID" value="QOR60464.1"/>
    <property type="molecule type" value="Genomic_DNA"/>
</dbReference>
<sequence length="441" mass="50787">MAGRLQLETTGPQDAFFTDDPEYTYFVKNFQKHANYASFFEDLDVKGDIDFGNEVRCVIPQNQGDLLKTVSMKVELAAIDQTLKNSITNATGLGYNESIGHQMIEYVELLIGGEVIQRLTSDFIHIYSEQYVTQTKQTNLSKLIGKPPNEFSGTMVMKTALGHYLGNATSDKKYFVDIPFYFYNNPELAIPLFAIDKQEIEVVIKLRDVDQCIHATRSDFSNFIHYTGLKPKNLIKSLKLNVEMVCLDVEEKEKMLSTPTDYLITQVQESKDEIPQSPSVEPVVVKHRLNFKNPVKELYFIIQEKRNSAVGLHFVTPLDYDHAEYTLNSEYINYEHLRNLELKLDERDILDGASGEVISLRAVQSGIHHTRTQLFKRFYSYSFALEPERWYPTGQVNFSLIKDQLLTLHLNGQEDRERELRVYALSYNILRLENGSVKLLF</sequence>
<proteinExistence type="predicted"/>
<dbReference type="Gene3D" id="2.70.9.10">
    <property type="entry name" value="Adenovirus Type 2 Hexon, domain 4"/>
    <property type="match status" value="1"/>
</dbReference>
<evidence type="ECO:0000256" key="3">
    <source>
        <dbReference type="ARBA" id="ARBA00022844"/>
    </source>
</evidence>
<dbReference type="InterPro" id="IPR007542">
    <property type="entry name" value="MCP_C"/>
</dbReference>
<feature type="domain" description="Major capsid protein C-terminal" evidence="4">
    <location>
        <begin position="251"/>
        <end position="436"/>
    </location>
</feature>
<dbReference type="SUPFAM" id="SSF49749">
    <property type="entry name" value="Group II dsDNA viruses VP"/>
    <property type="match status" value="2"/>
</dbReference>
<feature type="domain" description="Major capsid protein N-terminal" evidence="5">
    <location>
        <begin position="24"/>
        <end position="226"/>
    </location>
</feature>
<protein>
    <recommendedName>
        <fullName evidence="7">Major capsid protein</fullName>
    </recommendedName>
</protein>
<dbReference type="InterPro" id="IPR031654">
    <property type="entry name" value="Capsid_N"/>
</dbReference>
<comment type="subcellular location">
    <subcellularLocation>
        <location evidence="1">Virion</location>
    </subcellularLocation>
</comment>
<evidence type="ECO:0000259" key="5">
    <source>
        <dbReference type="Pfam" id="PF16903"/>
    </source>
</evidence>
<evidence type="ECO:0000313" key="6">
    <source>
        <dbReference type="EMBL" id="QOR60464.1"/>
    </source>
</evidence>
<dbReference type="Pfam" id="PF16903">
    <property type="entry name" value="Capsid_N"/>
    <property type="match status" value="1"/>
</dbReference>
<dbReference type="Pfam" id="PF04451">
    <property type="entry name" value="Capsid_NCLDV"/>
    <property type="match status" value="1"/>
</dbReference>
<dbReference type="InterPro" id="IPR038519">
    <property type="entry name" value="MCP_C_sf"/>
</dbReference>
<dbReference type="InterPro" id="IPR016112">
    <property type="entry name" value="VP_dsDNA_II"/>
</dbReference>
<evidence type="ECO:0000256" key="1">
    <source>
        <dbReference type="ARBA" id="ARBA00004328"/>
    </source>
</evidence>
<evidence type="ECO:0008006" key="7">
    <source>
        <dbReference type="Google" id="ProtNLM"/>
    </source>
</evidence>
<reference evidence="6" key="1">
    <citation type="submission" date="2019-02" db="EMBL/GenBank/DDBJ databases">
        <authorList>
            <person name="Bachy C."/>
            <person name="Yung C.-M."/>
            <person name="Roux S."/>
            <person name="Sullivan M.B."/>
            <person name="Worden A.Z."/>
        </authorList>
    </citation>
    <scope>NUCLEOTIDE SEQUENCE</scope>
    <source>
        <strain evidence="6">BII-V2</strain>
    </source>
</reference>
<evidence type="ECO:0000256" key="2">
    <source>
        <dbReference type="ARBA" id="ARBA00022561"/>
    </source>
</evidence>
<name>A0A7S6SX49_9PHYC</name>
<dbReference type="GO" id="GO:0005198">
    <property type="term" value="F:structural molecule activity"/>
    <property type="evidence" value="ECO:0007669"/>
    <property type="project" value="InterPro"/>
</dbReference>
<keyword evidence="3" id="KW-0946">Virion</keyword>
<dbReference type="GO" id="GO:0019028">
    <property type="term" value="C:viral capsid"/>
    <property type="evidence" value="ECO:0007669"/>
    <property type="project" value="UniProtKB-KW"/>
</dbReference>
<organism evidence="6">
    <name type="scientific">Bathycoccus sp. RCC716 virus 2</name>
    <dbReference type="NCBI Taxonomy" id="2530039"/>
    <lineage>
        <taxon>Viruses</taxon>
        <taxon>Varidnaviria</taxon>
        <taxon>Bamfordvirae</taxon>
        <taxon>Nucleocytoviricota</taxon>
        <taxon>Megaviricetes</taxon>
        <taxon>Algavirales</taxon>
        <taxon>Phycodnaviridae</taxon>
        <taxon>Prasinovirus</taxon>
    </lineage>
</organism>